<name>A0AA35W9V1_GEOBA</name>
<evidence type="ECO:0000313" key="11">
    <source>
        <dbReference type="Proteomes" id="UP001174909"/>
    </source>
</evidence>
<evidence type="ECO:0000256" key="7">
    <source>
        <dbReference type="ARBA" id="ARBA00023136"/>
    </source>
</evidence>
<keyword evidence="7 8" id="KW-0472">Membrane</keyword>
<evidence type="ECO:0000256" key="6">
    <source>
        <dbReference type="ARBA" id="ARBA00023128"/>
    </source>
</evidence>
<dbReference type="Gene3D" id="3.10.450.320">
    <property type="entry name" value="Mitochondrial import inner membrane translocase subunit Tim21"/>
    <property type="match status" value="1"/>
</dbReference>
<evidence type="ECO:0000256" key="5">
    <source>
        <dbReference type="ARBA" id="ARBA00022989"/>
    </source>
</evidence>
<evidence type="ECO:0000313" key="10">
    <source>
        <dbReference type="EMBL" id="CAI8013478.1"/>
    </source>
</evidence>
<dbReference type="Pfam" id="PF08294">
    <property type="entry name" value="TIM21"/>
    <property type="match status" value="1"/>
</dbReference>
<comment type="function">
    <text evidence="8">Essential component of the TIM23 complex, a complex that mediates the translocation of transit peptide-containing proteins across the mitochondrial inner membrane.</text>
</comment>
<keyword evidence="6 8" id="KW-0496">Mitochondrion</keyword>
<accession>A0AA35W9V1</accession>
<dbReference type="EMBL" id="CASHTH010001265">
    <property type="protein sequence ID" value="CAI8013478.1"/>
    <property type="molecule type" value="Genomic_DNA"/>
</dbReference>
<dbReference type="PANTHER" id="PTHR13032:SF6">
    <property type="entry name" value="MITOCHONDRIAL IMPORT INNER MEMBRANE TRANSLOCASE SUBUNIT TIM21"/>
    <property type="match status" value="1"/>
</dbReference>
<comment type="similarity">
    <text evidence="2 8">Belongs to the TIM21 family.</text>
</comment>
<comment type="subunit">
    <text evidence="8">Component of the TIM23 complex.</text>
</comment>
<comment type="subcellular location">
    <subcellularLocation>
        <location evidence="8">Mitochondrion inner membrane</location>
        <topology evidence="8">Single-pass membrane protein</topology>
    </subcellularLocation>
    <subcellularLocation>
        <location evidence="1">Mitochondrion membrane</location>
        <topology evidence="1">Single-pass membrane protein</topology>
    </subcellularLocation>
</comment>
<dbReference type="InterPro" id="IPR013261">
    <property type="entry name" value="Tim21"/>
</dbReference>
<comment type="caution">
    <text evidence="10">The sequence shown here is derived from an EMBL/GenBank/DDBJ whole genome shotgun (WGS) entry which is preliminary data.</text>
</comment>
<evidence type="ECO:0000256" key="8">
    <source>
        <dbReference type="RuleBase" id="RU367142"/>
    </source>
</evidence>
<dbReference type="GO" id="GO:0030150">
    <property type="term" value="P:protein import into mitochondrial matrix"/>
    <property type="evidence" value="ECO:0007669"/>
    <property type="project" value="UniProtKB-UniRule"/>
</dbReference>
<feature type="transmembrane region" description="Helical" evidence="8">
    <location>
        <begin position="101"/>
        <end position="122"/>
    </location>
</feature>
<evidence type="ECO:0000256" key="4">
    <source>
        <dbReference type="ARBA" id="ARBA00022946"/>
    </source>
</evidence>
<keyword evidence="5 8" id="KW-1133">Transmembrane helix</keyword>
<dbReference type="InterPro" id="IPR038552">
    <property type="entry name" value="Tim21_IMS_sf"/>
</dbReference>
<keyword evidence="8" id="KW-0653">Protein transport</keyword>
<reference evidence="10" key="1">
    <citation type="submission" date="2023-03" db="EMBL/GenBank/DDBJ databases">
        <authorList>
            <person name="Steffen K."/>
            <person name="Cardenas P."/>
        </authorList>
    </citation>
    <scope>NUCLEOTIDE SEQUENCE</scope>
</reference>
<keyword evidence="8" id="KW-0813">Transport</keyword>
<keyword evidence="8" id="KW-0999">Mitochondrion inner membrane</keyword>
<dbReference type="GO" id="GO:0005744">
    <property type="term" value="C:TIM23 mitochondrial import inner membrane translocase complex"/>
    <property type="evidence" value="ECO:0007669"/>
    <property type="project" value="UniProtKB-UniRule"/>
</dbReference>
<organism evidence="10 11">
    <name type="scientific">Geodia barretti</name>
    <name type="common">Barrett's horny sponge</name>
    <dbReference type="NCBI Taxonomy" id="519541"/>
    <lineage>
        <taxon>Eukaryota</taxon>
        <taxon>Metazoa</taxon>
        <taxon>Porifera</taxon>
        <taxon>Demospongiae</taxon>
        <taxon>Heteroscleromorpha</taxon>
        <taxon>Tetractinellida</taxon>
        <taxon>Astrophorina</taxon>
        <taxon>Geodiidae</taxon>
        <taxon>Geodia</taxon>
    </lineage>
</organism>
<dbReference type="Proteomes" id="UP001174909">
    <property type="component" value="Unassembled WGS sequence"/>
</dbReference>
<dbReference type="AlphaFoldDB" id="A0AA35W9V1"/>
<sequence>MALFRVLARLLHSSPRLSECSKAGETSFFLVHLEKRALRDVSKLPRSAARLSTEAKEKRSKVTRKNQEHGSVLNELMNVKEKPRPTQLTVGAKVVQAGKDFTYLLVVLGGFAVAGFLLWSVGSEFFSSNSPQTVYSKALKRVRLDPHVVEALGGPISGHGELRGRGRRREPLHQEYVVEGVTYMRMKFYVKGSLRSGTVQLDMKKNERGKYELRFLFVELDGGPMRTIVIEDNR</sequence>
<proteinExistence type="inferred from homology"/>
<evidence type="ECO:0000256" key="1">
    <source>
        <dbReference type="ARBA" id="ARBA00004304"/>
    </source>
</evidence>
<keyword evidence="4" id="KW-0809">Transit peptide</keyword>
<dbReference type="PANTHER" id="PTHR13032">
    <property type="entry name" value="MITOCHONDRIAL IMPORT INNER MEMBRANE TRANSLOCASE SUBUNIT TIM21"/>
    <property type="match status" value="1"/>
</dbReference>
<keyword evidence="11" id="KW-1185">Reference proteome</keyword>
<evidence type="ECO:0000256" key="9">
    <source>
        <dbReference type="SAM" id="MobiDB-lite"/>
    </source>
</evidence>
<keyword evidence="3 8" id="KW-0812">Transmembrane</keyword>
<evidence type="ECO:0000256" key="3">
    <source>
        <dbReference type="ARBA" id="ARBA00022692"/>
    </source>
</evidence>
<keyword evidence="8" id="KW-0811">Translocation</keyword>
<protein>
    <recommendedName>
        <fullName evidence="8">Mitochondrial import inner membrane translocase subunit Tim21</fullName>
    </recommendedName>
</protein>
<feature type="region of interest" description="Disordered" evidence="9">
    <location>
        <begin position="49"/>
        <end position="68"/>
    </location>
</feature>
<gene>
    <name evidence="10" type="ORF">GBAR_LOCUS8542</name>
</gene>
<evidence type="ECO:0000256" key="2">
    <source>
        <dbReference type="ARBA" id="ARBA00010867"/>
    </source>
</evidence>